<dbReference type="AlphaFoldDB" id="A0AAW1SSH8"/>
<feature type="region of interest" description="Disordered" evidence="1">
    <location>
        <begin position="507"/>
        <end position="580"/>
    </location>
</feature>
<feature type="domain" description="Plastid division protein CDP1-like IMS" evidence="3">
    <location>
        <begin position="732"/>
        <end position="845"/>
    </location>
</feature>
<feature type="transmembrane region" description="Helical" evidence="2">
    <location>
        <begin position="676"/>
        <end position="695"/>
    </location>
</feature>
<feature type="domain" description="Plastid division protein CDP1-like 1st alpha solenoid" evidence="5">
    <location>
        <begin position="157"/>
        <end position="290"/>
    </location>
</feature>
<evidence type="ECO:0000256" key="1">
    <source>
        <dbReference type="SAM" id="MobiDB-lite"/>
    </source>
</evidence>
<keyword evidence="2" id="KW-0472">Membrane</keyword>
<accession>A0AAW1SSH8</accession>
<dbReference type="Pfam" id="PF25515">
    <property type="entry name" value="Arm_PDR"/>
    <property type="match status" value="1"/>
</dbReference>
<dbReference type="InterPro" id="IPR025344">
    <property type="entry name" value="CDP1-like_IMS"/>
</dbReference>
<dbReference type="PANTHER" id="PTHR33925:SF1">
    <property type="entry name" value="PROTEIN ACCUMULATION AND REPLICATION OF CHLOROPLASTS 6, CHLOROPLASTIC"/>
    <property type="match status" value="1"/>
</dbReference>
<dbReference type="PANTHER" id="PTHR33925">
    <property type="entry name" value="PLASTID DIVISION PROTEIN CDP1, CHLOROPLASTIC-RELATED"/>
    <property type="match status" value="1"/>
</dbReference>
<organism evidence="6 7">
    <name type="scientific">Apatococcus fuscideae</name>
    <dbReference type="NCBI Taxonomy" id="2026836"/>
    <lineage>
        <taxon>Eukaryota</taxon>
        <taxon>Viridiplantae</taxon>
        <taxon>Chlorophyta</taxon>
        <taxon>core chlorophytes</taxon>
        <taxon>Trebouxiophyceae</taxon>
        <taxon>Chlorellales</taxon>
        <taxon>Chlorellaceae</taxon>
        <taxon>Apatococcus</taxon>
    </lineage>
</organism>
<dbReference type="Pfam" id="PF13355">
    <property type="entry name" value="ARC6-like_IMS"/>
    <property type="match status" value="1"/>
</dbReference>
<sequence length="851" mass="89780">MLPVLGPQGKFAKACALNTRQCPPPGPPSARLPSRKLPSAVLRRIRVFEQDIFSFNYTRPTARSSATQAQVNFVKVSDDLYLPFDIYKILRISTVASKDSCKRALDDLLRNPPEAGFSHQALYTRATLLKRSTDVLLDDSARRLYDQKLYQGDSETEVQSSEFPGALILLQESGNWDAVVQQGLSFLKNAEPQGEAAQDVALAVAQSYCDAAAAMLQDQGDGLAMLACDHMQAALNVLQAHAAFPQLQRDIEAAIGEMAPKLILHQVGLPLEDPGRARGVAGLTQLVSQGAPGWADLLNACRTHLTSSEVVSIAGACAGKSGPAFIPAFDVATAQLVAGCQRFEPQLVQEAFRMMQEAAPEGPGEAAVPFAVCCLLLGDSPAAEAILGFGPSPAGMHVDAAIQDFIKENCAEEDDLLPGLCLLAQQWLSDVAFAGFRDSQGTALSLGAWFEHPRVTRHLRATGGGPALGLGKAVQAAASRVKAAASRGASMVIGAAQAVTSVLPFASSSNPAEQAGSAQQAPVQSQAPAPSHGETPPSPPDTRPAVRQALLEPRDPELPARKAGQKPSRPVAEASTDAASAKQAMVTASLVIEPPSVTAAPGGPLSAVSARQAPQPLPSEEPSSRHRIRQKVPGGRVAVATVDGGVVDGIISFKEERDMWSGASTQSPLRRFFRRLFGWGIIMAAAMTGAVAMGIRPPSRVASAAIAVSQGASAIPSSQGSPSTASLTSQEAEEVLQHWQNLKAQSLGLKHDASSLARILEGPMLERWTSHIADSANSNQHVVYSCKDVQVDRVETGSESGVATVFASLHEKAELWSGTAPADSMESTYGMEYRLTRQHDGWKITSSSPSV</sequence>
<feature type="compositionally biased region" description="Low complexity" evidence="1">
    <location>
        <begin position="514"/>
        <end position="531"/>
    </location>
</feature>
<keyword evidence="7" id="KW-1185">Reference proteome</keyword>
<evidence type="ECO:0000259" key="4">
    <source>
        <dbReference type="Pfam" id="PF23468"/>
    </source>
</evidence>
<evidence type="ECO:0000313" key="7">
    <source>
        <dbReference type="Proteomes" id="UP001485043"/>
    </source>
</evidence>
<evidence type="ECO:0000256" key="2">
    <source>
        <dbReference type="SAM" id="Phobius"/>
    </source>
</evidence>
<keyword evidence="2" id="KW-1133">Transmembrane helix</keyword>
<evidence type="ECO:0000313" key="6">
    <source>
        <dbReference type="EMBL" id="KAK9857621.1"/>
    </source>
</evidence>
<reference evidence="6 7" key="1">
    <citation type="journal article" date="2024" name="Nat. Commun.">
        <title>Phylogenomics reveals the evolutionary origins of lichenization in chlorophyte algae.</title>
        <authorList>
            <person name="Puginier C."/>
            <person name="Libourel C."/>
            <person name="Otte J."/>
            <person name="Skaloud P."/>
            <person name="Haon M."/>
            <person name="Grisel S."/>
            <person name="Petersen M."/>
            <person name="Berrin J.G."/>
            <person name="Delaux P.M."/>
            <person name="Dal Grande F."/>
            <person name="Keller J."/>
        </authorList>
    </citation>
    <scope>NUCLEOTIDE SEQUENCE [LARGE SCALE GENOMIC DNA]</scope>
    <source>
        <strain evidence="6 7">SAG 2523</strain>
    </source>
</reference>
<name>A0AAW1SSH8_9CHLO</name>
<evidence type="ECO:0000259" key="3">
    <source>
        <dbReference type="Pfam" id="PF13355"/>
    </source>
</evidence>
<keyword evidence="2" id="KW-0812">Transmembrane</keyword>
<protein>
    <recommendedName>
        <fullName evidence="8">ARC6 IMS domain-containing protein</fullName>
    </recommendedName>
</protein>
<dbReference type="Proteomes" id="UP001485043">
    <property type="component" value="Unassembled WGS sequence"/>
</dbReference>
<comment type="caution">
    <text evidence="6">The sequence shown here is derived from an EMBL/GenBank/DDBJ whole genome shotgun (WGS) entry which is preliminary data.</text>
</comment>
<evidence type="ECO:0000259" key="5">
    <source>
        <dbReference type="Pfam" id="PF25515"/>
    </source>
</evidence>
<evidence type="ECO:0008006" key="8">
    <source>
        <dbReference type="Google" id="ProtNLM"/>
    </source>
</evidence>
<dbReference type="InterPro" id="IPR044685">
    <property type="entry name" value="CPD1-like"/>
</dbReference>
<feature type="domain" description="Plastid division protein CDP1-like 2nd alpha solenoid" evidence="4">
    <location>
        <begin position="305"/>
        <end position="476"/>
    </location>
</feature>
<gene>
    <name evidence="6" type="ORF">WJX84_007637</name>
</gene>
<proteinExistence type="predicted"/>
<dbReference type="InterPro" id="IPR058032">
    <property type="entry name" value="CDP1-like_a_solenoid_1"/>
</dbReference>
<dbReference type="Pfam" id="PF23468">
    <property type="entry name" value="ARC6"/>
    <property type="match status" value="1"/>
</dbReference>
<dbReference type="EMBL" id="JALJOV010000958">
    <property type="protein sequence ID" value="KAK9857621.1"/>
    <property type="molecule type" value="Genomic_DNA"/>
</dbReference>
<dbReference type="InterPro" id="IPR057137">
    <property type="entry name" value="CDP1-like_a_solenoid_2"/>
</dbReference>
<feature type="region of interest" description="Disordered" evidence="1">
    <location>
        <begin position="597"/>
        <end position="635"/>
    </location>
</feature>